<dbReference type="OrthoDB" id="63188at2"/>
<comment type="subcellular location">
    <subcellularLocation>
        <location evidence="1">Membrane</location>
        <topology evidence="1">Multi-pass membrane protein</topology>
    </subcellularLocation>
</comment>
<dbReference type="InterPro" id="IPR000412">
    <property type="entry name" value="ABC_2_transport"/>
</dbReference>
<accession>A0A1I2DAM9</accession>
<dbReference type="PROSITE" id="PS51012">
    <property type="entry name" value="ABC_TM2"/>
    <property type="match status" value="1"/>
</dbReference>
<proteinExistence type="predicted"/>
<feature type="transmembrane region" description="Helical" evidence="5">
    <location>
        <begin position="27"/>
        <end position="47"/>
    </location>
</feature>
<evidence type="ECO:0000256" key="2">
    <source>
        <dbReference type="ARBA" id="ARBA00022692"/>
    </source>
</evidence>
<keyword evidence="8" id="KW-1185">Reference proteome</keyword>
<dbReference type="RefSeq" id="WP_091188214.1">
    <property type="nucleotide sequence ID" value="NZ_FOMT01000004.1"/>
</dbReference>
<evidence type="ECO:0000256" key="3">
    <source>
        <dbReference type="ARBA" id="ARBA00022989"/>
    </source>
</evidence>
<feature type="transmembrane region" description="Helical" evidence="5">
    <location>
        <begin position="59"/>
        <end position="79"/>
    </location>
</feature>
<keyword evidence="4 5" id="KW-0472">Membrane</keyword>
<dbReference type="InterPro" id="IPR051784">
    <property type="entry name" value="Nod_factor_ABC_transporter"/>
</dbReference>
<keyword evidence="2 5" id="KW-0812">Transmembrane</keyword>
<gene>
    <name evidence="7" type="ORF">SAMN05216378_4016</name>
</gene>
<sequence>MSQSTNMKATLAQCKAELLRTVRNRRFVIFSFIMPVVFYFIFTNTVGDNVQVGNVDWKSYYLMSMTVYGVVGASLTSYAQRLSRERSQGWLSLLKITPLPSWSYVLSKVLSQAVINLAIIIVMFLVGGIFKDVNLSISTWIACGLFIFIGGFSFMGLGTLIGSIKNADFVQVLSMICYMGLSILGGLWFPTDTMSSTMKTIAHLTPTYRLGQGAWDAVAGVSINWTGVGILAAYVVVFLAISSYIMKKQEAV</sequence>
<feature type="transmembrane region" description="Helical" evidence="5">
    <location>
        <begin position="225"/>
        <end position="246"/>
    </location>
</feature>
<dbReference type="GO" id="GO:0043190">
    <property type="term" value="C:ATP-binding cassette (ABC) transporter complex"/>
    <property type="evidence" value="ECO:0007669"/>
    <property type="project" value="InterPro"/>
</dbReference>
<name>A0A1I2DAM9_9BACL</name>
<dbReference type="Pfam" id="PF12698">
    <property type="entry name" value="ABC2_membrane_3"/>
    <property type="match status" value="1"/>
</dbReference>
<evidence type="ECO:0000256" key="4">
    <source>
        <dbReference type="ARBA" id="ARBA00023136"/>
    </source>
</evidence>
<feature type="transmembrane region" description="Helical" evidence="5">
    <location>
        <begin position="137"/>
        <end position="157"/>
    </location>
</feature>
<dbReference type="InterPro" id="IPR013525">
    <property type="entry name" value="ABC2_TM"/>
</dbReference>
<keyword evidence="3 5" id="KW-1133">Transmembrane helix</keyword>
<organism evidence="7 8">
    <name type="scientific">Paenibacillus catalpae</name>
    <dbReference type="NCBI Taxonomy" id="1045775"/>
    <lineage>
        <taxon>Bacteria</taxon>
        <taxon>Bacillati</taxon>
        <taxon>Bacillota</taxon>
        <taxon>Bacilli</taxon>
        <taxon>Bacillales</taxon>
        <taxon>Paenibacillaceae</taxon>
        <taxon>Paenibacillus</taxon>
    </lineage>
</organism>
<feature type="transmembrane region" description="Helical" evidence="5">
    <location>
        <begin position="113"/>
        <end position="131"/>
    </location>
</feature>
<evidence type="ECO:0000259" key="6">
    <source>
        <dbReference type="PROSITE" id="PS51012"/>
    </source>
</evidence>
<dbReference type="PANTHER" id="PTHR43229">
    <property type="entry name" value="NODULATION PROTEIN J"/>
    <property type="match status" value="1"/>
</dbReference>
<dbReference type="PIRSF" id="PIRSF006648">
    <property type="entry name" value="DrrB"/>
    <property type="match status" value="1"/>
</dbReference>
<dbReference type="STRING" id="1045775.SAMN05216378_4016"/>
<dbReference type="PANTHER" id="PTHR43229:SF2">
    <property type="entry name" value="NODULATION PROTEIN J"/>
    <property type="match status" value="1"/>
</dbReference>
<dbReference type="InterPro" id="IPR047817">
    <property type="entry name" value="ABC2_TM_bact-type"/>
</dbReference>
<evidence type="ECO:0000256" key="1">
    <source>
        <dbReference type="ARBA" id="ARBA00004141"/>
    </source>
</evidence>
<protein>
    <submittedName>
        <fullName evidence="7">ABC-2 type transport system permease protein</fullName>
    </submittedName>
</protein>
<dbReference type="EMBL" id="FOMT01000004">
    <property type="protein sequence ID" value="SFE77040.1"/>
    <property type="molecule type" value="Genomic_DNA"/>
</dbReference>
<dbReference type="AlphaFoldDB" id="A0A1I2DAM9"/>
<reference evidence="8" key="1">
    <citation type="submission" date="2016-10" db="EMBL/GenBank/DDBJ databases">
        <authorList>
            <person name="Varghese N."/>
            <person name="Submissions S."/>
        </authorList>
    </citation>
    <scope>NUCLEOTIDE SEQUENCE [LARGE SCALE GENOMIC DNA]</scope>
    <source>
        <strain evidence="8">CGMCC 1.10784</strain>
    </source>
</reference>
<dbReference type="GO" id="GO:0140359">
    <property type="term" value="F:ABC-type transporter activity"/>
    <property type="evidence" value="ECO:0007669"/>
    <property type="project" value="InterPro"/>
</dbReference>
<feature type="domain" description="ABC transmembrane type-2" evidence="6">
    <location>
        <begin position="26"/>
        <end position="249"/>
    </location>
</feature>
<evidence type="ECO:0000256" key="5">
    <source>
        <dbReference type="SAM" id="Phobius"/>
    </source>
</evidence>
<evidence type="ECO:0000313" key="8">
    <source>
        <dbReference type="Proteomes" id="UP000198855"/>
    </source>
</evidence>
<feature type="transmembrane region" description="Helical" evidence="5">
    <location>
        <begin position="169"/>
        <end position="189"/>
    </location>
</feature>
<evidence type="ECO:0000313" key="7">
    <source>
        <dbReference type="EMBL" id="SFE77040.1"/>
    </source>
</evidence>
<dbReference type="Proteomes" id="UP000198855">
    <property type="component" value="Unassembled WGS sequence"/>
</dbReference>